<name>A0A1N7S970_9BURK</name>
<evidence type="ECO:0000313" key="1">
    <source>
        <dbReference type="EMBL" id="SIT43925.1"/>
    </source>
</evidence>
<gene>
    <name evidence="1" type="ORF">BN2476_360041</name>
</gene>
<organism evidence="1 2">
    <name type="scientific">Paraburkholderia piptadeniae</name>
    <dbReference type="NCBI Taxonomy" id="1701573"/>
    <lineage>
        <taxon>Bacteria</taxon>
        <taxon>Pseudomonadati</taxon>
        <taxon>Pseudomonadota</taxon>
        <taxon>Betaproteobacteria</taxon>
        <taxon>Burkholderiales</taxon>
        <taxon>Burkholderiaceae</taxon>
        <taxon>Paraburkholderia</taxon>
    </lineage>
</organism>
<protein>
    <submittedName>
        <fullName evidence="1">Uncharacterized protein</fullName>
    </submittedName>
</protein>
<keyword evidence="2" id="KW-1185">Reference proteome</keyword>
<dbReference type="AlphaFoldDB" id="A0A1N7S970"/>
<dbReference type="EMBL" id="CYGY02000036">
    <property type="protein sequence ID" value="SIT43925.1"/>
    <property type="molecule type" value="Genomic_DNA"/>
</dbReference>
<dbReference type="Proteomes" id="UP000195569">
    <property type="component" value="Unassembled WGS sequence"/>
</dbReference>
<proteinExistence type="predicted"/>
<comment type="caution">
    <text evidence="1">The sequence shown here is derived from an EMBL/GenBank/DDBJ whole genome shotgun (WGS) entry which is preliminary data.</text>
</comment>
<evidence type="ECO:0000313" key="2">
    <source>
        <dbReference type="Proteomes" id="UP000195569"/>
    </source>
</evidence>
<accession>A0A1N7S970</accession>
<reference evidence="1" key="1">
    <citation type="submission" date="2016-12" db="EMBL/GenBank/DDBJ databases">
        <authorList>
            <person name="Moulin L."/>
        </authorList>
    </citation>
    <scope>NUCLEOTIDE SEQUENCE [LARGE SCALE GENOMIC DNA]</scope>
    <source>
        <strain evidence="1">STM 7183</strain>
    </source>
</reference>
<sequence>MPTSASRQASVWGTDVAAAAFINARPVSMIDRFHTFPPETVTIFYYRSNGRARRRLQSSVFRPKKETGVPFSAIAYRSAVALRSSRHS</sequence>